<feature type="domain" description="Amine oxidase" evidence="2">
    <location>
        <begin position="271"/>
        <end position="360"/>
    </location>
</feature>
<dbReference type="SUPFAM" id="SSF51905">
    <property type="entry name" value="FAD/NAD(P)-binding domain"/>
    <property type="match status" value="1"/>
</dbReference>
<evidence type="ECO:0000256" key="1">
    <source>
        <dbReference type="SAM" id="MobiDB-lite"/>
    </source>
</evidence>
<feature type="region of interest" description="Disordered" evidence="1">
    <location>
        <begin position="1"/>
        <end position="46"/>
    </location>
</feature>
<dbReference type="Gene3D" id="3.50.50.60">
    <property type="entry name" value="FAD/NAD(P)-binding domain"/>
    <property type="match status" value="1"/>
</dbReference>
<evidence type="ECO:0000259" key="2">
    <source>
        <dbReference type="Pfam" id="PF01593"/>
    </source>
</evidence>
<feature type="region of interest" description="Disordered" evidence="1">
    <location>
        <begin position="569"/>
        <end position="597"/>
    </location>
</feature>
<dbReference type="GO" id="GO:0016491">
    <property type="term" value="F:oxidoreductase activity"/>
    <property type="evidence" value="ECO:0007669"/>
    <property type="project" value="InterPro"/>
</dbReference>
<dbReference type="Pfam" id="PF01593">
    <property type="entry name" value="Amino_oxidase"/>
    <property type="match status" value="1"/>
</dbReference>
<dbReference type="InParanoid" id="A0A0G4EFC2"/>
<keyword evidence="4" id="KW-1185">Reference proteome</keyword>
<protein>
    <recommendedName>
        <fullName evidence="2">Amine oxidase domain-containing protein</fullName>
    </recommendedName>
</protein>
<organism evidence="3 4">
    <name type="scientific">Vitrella brassicaformis (strain CCMP3155)</name>
    <dbReference type="NCBI Taxonomy" id="1169540"/>
    <lineage>
        <taxon>Eukaryota</taxon>
        <taxon>Sar</taxon>
        <taxon>Alveolata</taxon>
        <taxon>Colpodellida</taxon>
        <taxon>Vitrellaceae</taxon>
        <taxon>Vitrella</taxon>
    </lineage>
</organism>
<dbReference type="EMBL" id="CDMY01000219">
    <property type="protein sequence ID" value="CEL94447.1"/>
    <property type="molecule type" value="Genomic_DNA"/>
</dbReference>
<dbReference type="InterPro" id="IPR002937">
    <property type="entry name" value="Amino_oxidase"/>
</dbReference>
<dbReference type="Pfam" id="PF13450">
    <property type="entry name" value="NAD_binding_8"/>
    <property type="match status" value="1"/>
</dbReference>
<gene>
    <name evidence="3" type="ORF">Vbra_2062</name>
</gene>
<reference evidence="3 4" key="1">
    <citation type="submission" date="2014-11" db="EMBL/GenBank/DDBJ databases">
        <authorList>
            <person name="Zhu J."/>
            <person name="Qi W."/>
            <person name="Song R."/>
        </authorList>
    </citation>
    <scope>NUCLEOTIDE SEQUENCE [LARGE SCALE GENOMIC DNA]</scope>
</reference>
<name>A0A0G4EFC2_VITBC</name>
<sequence length="597" mass="66594">MRSSPSAARGDFQMKIQDSSAAYASVDAVDRDDDEPRPPTPDTPLERQCPSWLDWRVHLAALPILFVGLLLLVNRYLYSPSAPCDAPSSHPSLFVRPDEALPYSRASLLAALGYEEDCSYPHRPTYCPRKTADLPSSDLADTDGCRVAIVGAGIGGAYVAWRLLKEGNYTGRDICMFEMTSRLGGRIMSLRGLGQYRDLVVEPGAYRIWPAHTPTMWALKETLRLNVSCYNPLDCQRYKLVDSDGANAGLIVMVETLVNKTVPLGIRTFPRHKLTRLNVSSEEEGPITLSFANDVHVRADRVVLNVPVRPLLEVLRESDLPATMMTVERWKALHTLEGETVTKLYLYYSDAWWQTKLHLVGGDFSQEGDSQHMLLKGRYHDGHIRCRGGSNATEECYGFLLAVYEHDEAGETARFFRRFQRERGAPYTIIDHDTPEGQLFLDHAHRRVVDFHREGLQNKSLSLYKQTLSLKPSFAVLSSWYPDTRGHGAGWHRWGAAECHSRSCCSCEAPLADLAADPFASAGVPIYLVNEAYSDVQGWAEGSLQMADRVLERYFGLAYPWGHRPWEDRSEDLTTPAPEVGDGGGSGDVLLDSGGQL</sequence>
<dbReference type="OrthoDB" id="444235at2759"/>
<dbReference type="VEuPathDB" id="CryptoDB:Vbra_2062"/>
<dbReference type="OMA" id="ANWISAG"/>
<evidence type="ECO:0000313" key="3">
    <source>
        <dbReference type="EMBL" id="CEL94447.1"/>
    </source>
</evidence>
<evidence type="ECO:0000313" key="4">
    <source>
        <dbReference type="Proteomes" id="UP000041254"/>
    </source>
</evidence>
<feature type="compositionally biased region" description="Low complexity" evidence="1">
    <location>
        <begin position="588"/>
        <end position="597"/>
    </location>
</feature>
<dbReference type="AlphaFoldDB" id="A0A0G4EFC2"/>
<dbReference type="Proteomes" id="UP000041254">
    <property type="component" value="Unassembled WGS sequence"/>
</dbReference>
<feature type="compositionally biased region" description="Low complexity" evidence="1">
    <location>
        <begin position="18"/>
        <end position="27"/>
    </location>
</feature>
<proteinExistence type="predicted"/>
<dbReference type="InterPro" id="IPR036188">
    <property type="entry name" value="FAD/NAD-bd_sf"/>
</dbReference>
<accession>A0A0G4EFC2</accession>